<dbReference type="InterPro" id="IPR001888">
    <property type="entry name" value="Transposase_1"/>
</dbReference>
<dbReference type="GO" id="GO:0046975">
    <property type="term" value="F:histone H3K36 methyltransferase activity"/>
    <property type="evidence" value="ECO:0007669"/>
    <property type="project" value="TreeGrafter"/>
</dbReference>
<accession>A0A0K0FQM7</accession>
<dbReference type="GO" id="GO:0044774">
    <property type="term" value="P:mitotic DNA integrity checkpoint signaling"/>
    <property type="evidence" value="ECO:0007669"/>
    <property type="project" value="TreeGrafter"/>
</dbReference>
<reference evidence="1" key="1">
    <citation type="submission" date="2014-07" db="EMBL/GenBank/DDBJ databases">
        <authorList>
            <person name="Martin A.A"/>
            <person name="De Silva N."/>
        </authorList>
    </citation>
    <scope>NUCLEOTIDE SEQUENCE</scope>
</reference>
<dbReference type="GO" id="GO:0005634">
    <property type="term" value="C:nucleus"/>
    <property type="evidence" value="ECO:0007669"/>
    <property type="project" value="TreeGrafter"/>
</dbReference>
<protein>
    <submittedName>
        <fullName evidence="2">Histone-lysine N-methyltransferase SETMAR</fullName>
    </submittedName>
</protein>
<dbReference type="InterPro" id="IPR036397">
    <property type="entry name" value="RNaseH_sf"/>
</dbReference>
<sequence length="127" mass="14867">MVSIWKSWDVILHYEFMKPGETVNSQLYCSQLEKVHQKLSKKKPSLTNRKGPILLHDNARPHHLDLFLKEKVFKNDECIKSTFEDFIASGEPNFYSNGKNIIVSRWERCVLSNGSYFKKNINLSLSY</sequence>
<dbReference type="WBParaSite" id="SVE_1188600.1">
    <property type="protein sequence ID" value="SVE_1188600.1"/>
    <property type="gene ID" value="SVE_1188600"/>
</dbReference>
<dbReference type="Pfam" id="PF01359">
    <property type="entry name" value="Transposase_1"/>
    <property type="match status" value="1"/>
</dbReference>
<dbReference type="InterPro" id="IPR052709">
    <property type="entry name" value="Transposase-MT_Hybrid"/>
</dbReference>
<dbReference type="GO" id="GO:0042800">
    <property type="term" value="F:histone H3K4 methyltransferase activity"/>
    <property type="evidence" value="ECO:0007669"/>
    <property type="project" value="TreeGrafter"/>
</dbReference>
<dbReference type="AlphaFoldDB" id="A0A0K0FQM7"/>
<dbReference type="GO" id="GO:0044547">
    <property type="term" value="F:DNA topoisomerase binding"/>
    <property type="evidence" value="ECO:0007669"/>
    <property type="project" value="TreeGrafter"/>
</dbReference>
<dbReference type="GO" id="GO:0000729">
    <property type="term" value="P:DNA double-strand break processing"/>
    <property type="evidence" value="ECO:0007669"/>
    <property type="project" value="TreeGrafter"/>
</dbReference>
<name>A0A0K0FQM7_STRVS</name>
<dbReference type="GO" id="GO:0006303">
    <property type="term" value="P:double-strand break repair via nonhomologous end joining"/>
    <property type="evidence" value="ECO:0007669"/>
    <property type="project" value="TreeGrafter"/>
</dbReference>
<dbReference type="GO" id="GO:0003690">
    <property type="term" value="F:double-stranded DNA binding"/>
    <property type="evidence" value="ECO:0007669"/>
    <property type="project" value="TreeGrafter"/>
</dbReference>
<dbReference type="PANTHER" id="PTHR46060">
    <property type="entry name" value="MARINER MOS1 TRANSPOSASE-LIKE PROTEIN"/>
    <property type="match status" value="1"/>
</dbReference>
<reference evidence="2" key="2">
    <citation type="submission" date="2015-08" db="UniProtKB">
        <authorList>
            <consortium name="WormBaseParasite"/>
        </authorList>
    </citation>
    <scope>IDENTIFICATION</scope>
</reference>
<dbReference type="GO" id="GO:0000014">
    <property type="term" value="F:single-stranded DNA endodeoxyribonuclease activity"/>
    <property type="evidence" value="ECO:0007669"/>
    <property type="project" value="TreeGrafter"/>
</dbReference>
<dbReference type="PANTHER" id="PTHR46060:SF2">
    <property type="entry name" value="HISTONE-LYSINE N-METHYLTRANSFERASE SETMAR"/>
    <property type="match status" value="1"/>
</dbReference>
<dbReference type="GO" id="GO:0031297">
    <property type="term" value="P:replication fork processing"/>
    <property type="evidence" value="ECO:0007669"/>
    <property type="project" value="TreeGrafter"/>
</dbReference>
<dbReference type="GO" id="GO:0003697">
    <property type="term" value="F:single-stranded DNA binding"/>
    <property type="evidence" value="ECO:0007669"/>
    <property type="project" value="TreeGrafter"/>
</dbReference>
<dbReference type="Gene3D" id="3.30.420.10">
    <property type="entry name" value="Ribonuclease H-like superfamily/Ribonuclease H"/>
    <property type="match status" value="1"/>
</dbReference>
<evidence type="ECO:0000313" key="1">
    <source>
        <dbReference type="Proteomes" id="UP000035680"/>
    </source>
</evidence>
<dbReference type="Proteomes" id="UP000035680">
    <property type="component" value="Unassembled WGS sequence"/>
</dbReference>
<organism evidence="1 2">
    <name type="scientific">Strongyloides venezuelensis</name>
    <name type="common">Threadworm</name>
    <dbReference type="NCBI Taxonomy" id="75913"/>
    <lineage>
        <taxon>Eukaryota</taxon>
        <taxon>Metazoa</taxon>
        <taxon>Ecdysozoa</taxon>
        <taxon>Nematoda</taxon>
        <taxon>Chromadorea</taxon>
        <taxon>Rhabditida</taxon>
        <taxon>Tylenchina</taxon>
        <taxon>Panagrolaimomorpha</taxon>
        <taxon>Strongyloidoidea</taxon>
        <taxon>Strongyloididae</taxon>
        <taxon>Strongyloides</taxon>
    </lineage>
</organism>
<dbReference type="STRING" id="75913.A0A0K0FQM7"/>
<evidence type="ECO:0000313" key="2">
    <source>
        <dbReference type="WBParaSite" id="SVE_1188600.1"/>
    </source>
</evidence>
<proteinExistence type="predicted"/>
<dbReference type="GO" id="GO:0000793">
    <property type="term" value="C:condensed chromosome"/>
    <property type="evidence" value="ECO:0007669"/>
    <property type="project" value="TreeGrafter"/>
</dbReference>
<dbReference type="GO" id="GO:0015074">
    <property type="term" value="P:DNA integration"/>
    <property type="evidence" value="ECO:0007669"/>
    <property type="project" value="TreeGrafter"/>
</dbReference>
<keyword evidence="1" id="KW-1185">Reference proteome</keyword>
<dbReference type="GO" id="GO:0035861">
    <property type="term" value="C:site of double-strand break"/>
    <property type="evidence" value="ECO:0007669"/>
    <property type="project" value="TreeGrafter"/>
</dbReference>